<accession>A0A6A6P5E7</accession>
<organism evidence="1 2">
    <name type="scientific">Lineolata rhizophorae</name>
    <dbReference type="NCBI Taxonomy" id="578093"/>
    <lineage>
        <taxon>Eukaryota</taxon>
        <taxon>Fungi</taxon>
        <taxon>Dikarya</taxon>
        <taxon>Ascomycota</taxon>
        <taxon>Pezizomycotina</taxon>
        <taxon>Dothideomycetes</taxon>
        <taxon>Dothideomycetes incertae sedis</taxon>
        <taxon>Lineolatales</taxon>
        <taxon>Lineolataceae</taxon>
        <taxon>Lineolata</taxon>
    </lineage>
</organism>
<reference evidence="1" key="1">
    <citation type="journal article" date="2020" name="Stud. Mycol.">
        <title>101 Dothideomycetes genomes: a test case for predicting lifestyles and emergence of pathogens.</title>
        <authorList>
            <person name="Haridas S."/>
            <person name="Albert R."/>
            <person name="Binder M."/>
            <person name="Bloem J."/>
            <person name="Labutti K."/>
            <person name="Salamov A."/>
            <person name="Andreopoulos B."/>
            <person name="Baker S."/>
            <person name="Barry K."/>
            <person name="Bills G."/>
            <person name="Bluhm B."/>
            <person name="Cannon C."/>
            <person name="Castanera R."/>
            <person name="Culley D."/>
            <person name="Daum C."/>
            <person name="Ezra D."/>
            <person name="Gonzalez J."/>
            <person name="Henrissat B."/>
            <person name="Kuo A."/>
            <person name="Liang C."/>
            <person name="Lipzen A."/>
            <person name="Lutzoni F."/>
            <person name="Magnuson J."/>
            <person name="Mondo S."/>
            <person name="Nolan M."/>
            <person name="Ohm R."/>
            <person name="Pangilinan J."/>
            <person name="Park H.-J."/>
            <person name="Ramirez L."/>
            <person name="Alfaro M."/>
            <person name="Sun H."/>
            <person name="Tritt A."/>
            <person name="Yoshinaga Y."/>
            <person name="Zwiers L.-H."/>
            <person name="Turgeon B."/>
            <person name="Goodwin S."/>
            <person name="Spatafora J."/>
            <person name="Crous P."/>
            <person name="Grigoriev I."/>
        </authorList>
    </citation>
    <scope>NUCLEOTIDE SEQUENCE</scope>
    <source>
        <strain evidence="1">ATCC 16933</strain>
    </source>
</reference>
<proteinExistence type="predicted"/>
<evidence type="ECO:0000313" key="1">
    <source>
        <dbReference type="EMBL" id="KAF2459230.1"/>
    </source>
</evidence>
<dbReference type="Proteomes" id="UP000799766">
    <property type="component" value="Unassembled WGS sequence"/>
</dbReference>
<dbReference type="EMBL" id="MU001676">
    <property type="protein sequence ID" value="KAF2459230.1"/>
    <property type="molecule type" value="Genomic_DNA"/>
</dbReference>
<keyword evidence="2" id="KW-1185">Reference proteome</keyword>
<sequence length="160" mass="17515">MCAMESERNTHGGRTYIRRDICACYDIRTLRLARGSPRGLGGDGSGQRVKCQTKPTRGLAETRKTGWCSSAAAKSLLGQFFRSTARARLIRCSFAREISVRRASLGKVVFGCLISLRMQVFRTQHSGPKMPASKSGVSAPRFVIGDFCCGIIMALYVTSI</sequence>
<gene>
    <name evidence="1" type="ORF">BDY21DRAFT_203760</name>
</gene>
<name>A0A6A6P5E7_9PEZI</name>
<dbReference type="AlphaFoldDB" id="A0A6A6P5E7"/>
<protein>
    <submittedName>
        <fullName evidence="1">Uncharacterized protein</fullName>
    </submittedName>
</protein>
<evidence type="ECO:0000313" key="2">
    <source>
        <dbReference type="Proteomes" id="UP000799766"/>
    </source>
</evidence>